<organism evidence="2 3">
    <name type="scientific">Phormidium yuhuli AB48</name>
    <dbReference type="NCBI Taxonomy" id="2940671"/>
    <lineage>
        <taxon>Bacteria</taxon>
        <taxon>Bacillati</taxon>
        <taxon>Cyanobacteriota</taxon>
        <taxon>Cyanophyceae</taxon>
        <taxon>Oscillatoriophycideae</taxon>
        <taxon>Oscillatoriales</taxon>
        <taxon>Oscillatoriaceae</taxon>
        <taxon>Phormidium</taxon>
        <taxon>Phormidium yuhuli</taxon>
    </lineage>
</organism>
<dbReference type="Gene3D" id="3.40.50.300">
    <property type="entry name" value="P-loop containing nucleotide triphosphate hydrolases"/>
    <property type="match status" value="1"/>
</dbReference>
<evidence type="ECO:0000313" key="3">
    <source>
        <dbReference type="Proteomes" id="UP001056708"/>
    </source>
</evidence>
<dbReference type="Proteomes" id="UP001056708">
    <property type="component" value="Chromosome"/>
</dbReference>
<accession>A0ABY5AJY6</accession>
<dbReference type="InterPro" id="IPR050678">
    <property type="entry name" value="DNA_Partitioning_ATPase"/>
</dbReference>
<dbReference type="RefSeq" id="WP_252660113.1">
    <property type="nucleotide sequence ID" value="NZ_CP098611.1"/>
</dbReference>
<keyword evidence="3" id="KW-1185">Reference proteome</keyword>
<reference evidence="2" key="1">
    <citation type="submission" date="2022-06" db="EMBL/GenBank/DDBJ databases">
        <title>Genome sequence of Phormidium yuhuli AB48 isolated from an industrial photobioreactor environment.</title>
        <authorList>
            <person name="Qiu Y."/>
            <person name="Noonan A.J.C."/>
            <person name="Dofher K."/>
            <person name="Koch M."/>
            <person name="Kieft B."/>
            <person name="Lin X."/>
            <person name="Ziels R.M."/>
            <person name="Hallam S.J."/>
        </authorList>
    </citation>
    <scope>NUCLEOTIDE SEQUENCE</scope>
    <source>
        <strain evidence="2">AB48</strain>
    </source>
</reference>
<name>A0ABY5AJY6_9CYAN</name>
<evidence type="ECO:0000259" key="1">
    <source>
        <dbReference type="Pfam" id="PF01656"/>
    </source>
</evidence>
<protein>
    <submittedName>
        <fullName evidence="2">ParA family protein</fullName>
    </submittedName>
</protein>
<dbReference type="EMBL" id="CP098611">
    <property type="protein sequence ID" value="USR89505.1"/>
    <property type="molecule type" value="Genomic_DNA"/>
</dbReference>
<feature type="domain" description="CobQ/CobB/MinD/ParA nucleotide binding" evidence="1">
    <location>
        <begin position="6"/>
        <end position="136"/>
    </location>
</feature>
<dbReference type="Pfam" id="PF01656">
    <property type="entry name" value="CbiA"/>
    <property type="match status" value="1"/>
</dbReference>
<dbReference type="SUPFAM" id="SSF52540">
    <property type="entry name" value="P-loop containing nucleoside triphosphate hydrolases"/>
    <property type="match status" value="1"/>
</dbReference>
<sequence>MKVILCTHNSGGVGKTTLAVHLAGYLSEWGEVLLVDCDEQADSWKFFMEKEPGVPVDQGSARGIEVIANPERRSLKKLKVKPNQFDFIVIDIDTVLENTVQVILNAHPDLIFIPLNRSHMYKSIDNLASVLEMVGGIDGNPALPYSVVIVPLGIDKENIERELERIEYHSEQYLVADSMEDLSTTMDKVIYKDRKYIWDCVGLEHNKNYFKYLAFNTSC</sequence>
<evidence type="ECO:0000313" key="2">
    <source>
        <dbReference type="EMBL" id="USR89505.1"/>
    </source>
</evidence>
<dbReference type="InterPro" id="IPR027417">
    <property type="entry name" value="P-loop_NTPase"/>
</dbReference>
<dbReference type="InterPro" id="IPR002586">
    <property type="entry name" value="CobQ/CobB/MinD/ParA_Nub-bd_dom"/>
</dbReference>
<gene>
    <name evidence="2" type="ORF">NEA10_11450</name>
</gene>
<dbReference type="CDD" id="cd02042">
    <property type="entry name" value="ParAB_family"/>
    <property type="match status" value="1"/>
</dbReference>
<dbReference type="PANTHER" id="PTHR13696">
    <property type="entry name" value="P-LOOP CONTAINING NUCLEOSIDE TRIPHOSPHATE HYDROLASE"/>
    <property type="match status" value="1"/>
</dbReference>
<dbReference type="PANTHER" id="PTHR13696:SF96">
    <property type="entry name" value="COBQ_COBB_MIND_PARA NUCLEOTIDE BINDING DOMAIN-CONTAINING PROTEIN"/>
    <property type="match status" value="1"/>
</dbReference>
<proteinExistence type="predicted"/>